<organism evidence="4 5">
    <name type="scientific">Falsihalocynthiibacter arcticus</name>
    <dbReference type="NCBI Taxonomy" id="1579316"/>
    <lineage>
        <taxon>Bacteria</taxon>
        <taxon>Pseudomonadati</taxon>
        <taxon>Pseudomonadota</taxon>
        <taxon>Alphaproteobacteria</taxon>
        <taxon>Rhodobacterales</taxon>
        <taxon>Roseobacteraceae</taxon>
        <taxon>Falsihalocynthiibacter</taxon>
    </lineage>
</organism>
<keyword evidence="2" id="KW-0732">Signal</keyword>
<evidence type="ECO:0000259" key="3">
    <source>
        <dbReference type="PROSITE" id="PS51352"/>
    </source>
</evidence>
<dbReference type="RefSeq" id="WP_039001847.1">
    <property type="nucleotide sequence ID" value="NZ_CP014327.1"/>
</dbReference>
<dbReference type="CDD" id="cd02966">
    <property type="entry name" value="TlpA_like_family"/>
    <property type="match status" value="1"/>
</dbReference>
<feature type="signal peptide" evidence="2">
    <location>
        <begin position="1"/>
        <end position="19"/>
    </location>
</feature>
<dbReference type="KEGG" id="hat:RC74_08435"/>
<dbReference type="Gene3D" id="3.40.30.10">
    <property type="entry name" value="Glutaredoxin"/>
    <property type="match status" value="1"/>
</dbReference>
<dbReference type="PANTHER" id="PTHR42852">
    <property type="entry name" value="THIOL:DISULFIDE INTERCHANGE PROTEIN DSBE"/>
    <property type="match status" value="1"/>
</dbReference>
<feature type="domain" description="Thioredoxin" evidence="3">
    <location>
        <begin position="13"/>
        <end position="180"/>
    </location>
</feature>
<dbReference type="Pfam" id="PF00578">
    <property type="entry name" value="AhpC-TSA"/>
    <property type="match status" value="1"/>
</dbReference>
<feature type="chain" id="PRO_5007443213" evidence="2">
    <location>
        <begin position="20"/>
        <end position="182"/>
    </location>
</feature>
<name>A0A126UYZ0_9RHOB</name>
<dbReference type="InterPro" id="IPR050553">
    <property type="entry name" value="Thioredoxin_ResA/DsbE_sf"/>
</dbReference>
<accession>A0A126UYZ0</accession>
<proteinExistence type="predicted"/>
<evidence type="ECO:0000256" key="2">
    <source>
        <dbReference type="SAM" id="SignalP"/>
    </source>
</evidence>
<dbReference type="PROSITE" id="PS00194">
    <property type="entry name" value="THIOREDOXIN_1"/>
    <property type="match status" value="1"/>
</dbReference>
<protein>
    <submittedName>
        <fullName evidence="4">Thioredoxin</fullName>
    </submittedName>
</protein>
<dbReference type="PANTHER" id="PTHR42852:SF18">
    <property type="entry name" value="CHROMOSOME UNDETERMINED SCAFFOLD_47, WHOLE GENOME SHOTGUN SEQUENCE"/>
    <property type="match status" value="1"/>
</dbReference>
<dbReference type="STRING" id="1579316.RC74_08435"/>
<dbReference type="InterPro" id="IPR017937">
    <property type="entry name" value="Thioredoxin_CS"/>
</dbReference>
<dbReference type="EMBL" id="CP014327">
    <property type="protein sequence ID" value="AML51273.1"/>
    <property type="molecule type" value="Genomic_DNA"/>
</dbReference>
<reference evidence="4 5" key="1">
    <citation type="submission" date="2016-02" db="EMBL/GenBank/DDBJ databases">
        <title>Complete genome sequence of Halocynthiibacter arcticus PAMC 20958t from arctic marine sediment.</title>
        <authorList>
            <person name="Lee Y.M."/>
            <person name="Baek K."/>
            <person name="Lee H.K."/>
            <person name="Shin S.C."/>
        </authorList>
    </citation>
    <scope>NUCLEOTIDE SEQUENCE [LARGE SCALE GENOMIC DNA]</scope>
    <source>
        <strain evidence="4">PAMC 20958</strain>
    </source>
</reference>
<dbReference type="PROSITE" id="PS51352">
    <property type="entry name" value="THIOREDOXIN_2"/>
    <property type="match status" value="1"/>
</dbReference>
<keyword evidence="1" id="KW-0676">Redox-active center</keyword>
<dbReference type="SUPFAM" id="SSF52833">
    <property type="entry name" value="Thioredoxin-like"/>
    <property type="match status" value="1"/>
</dbReference>
<dbReference type="InterPro" id="IPR013766">
    <property type="entry name" value="Thioredoxin_domain"/>
</dbReference>
<sequence>MRNLWLAPLYAGLALSANAAFADLADLRVGSLEKLQIHATPVAGAEAIFFDPEGNERTLSDYDGKITLVNFWATWCAPCRKEMPSLDRLAAQMESEDFAVVTVATGRNKMAAIEKFFATENIQNLPILLDPKSALAREMNVEGLPATILLNRQGQEIARLVGEAEWDSESAKAIFAELIAQK</sequence>
<dbReference type="InterPro" id="IPR036249">
    <property type="entry name" value="Thioredoxin-like_sf"/>
</dbReference>
<dbReference type="Proteomes" id="UP000070371">
    <property type="component" value="Chromosome"/>
</dbReference>
<dbReference type="GO" id="GO:0016209">
    <property type="term" value="F:antioxidant activity"/>
    <property type="evidence" value="ECO:0007669"/>
    <property type="project" value="InterPro"/>
</dbReference>
<evidence type="ECO:0000313" key="5">
    <source>
        <dbReference type="Proteomes" id="UP000070371"/>
    </source>
</evidence>
<dbReference type="OrthoDB" id="9799347at2"/>
<dbReference type="GO" id="GO:0015036">
    <property type="term" value="F:disulfide oxidoreductase activity"/>
    <property type="evidence" value="ECO:0007669"/>
    <property type="project" value="UniProtKB-ARBA"/>
</dbReference>
<gene>
    <name evidence="4" type="ORF">RC74_08435</name>
</gene>
<dbReference type="AlphaFoldDB" id="A0A126UYZ0"/>
<evidence type="ECO:0000313" key="4">
    <source>
        <dbReference type="EMBL" id="AML51273.1"/>
    </source>
</evidence>
<evidence type="ECO:0000256" key="1">
    <source>
        <dbReference type="ARBA" id="ARBA00023284"/>
    </source>
</evidence>
<keyword evidence="5" id="KW-1185">Reference proteome</keyword>
<dbReference type="InterPro" id="IPR000866">
    <property type="entry name" value="AhpC/TSA"/>
</dbReference>